<proteinExistence type="predicted"/>
<keyword evidence="2" id="KW-1185">Reference proteome</keyword>
<gene>
    <name evidence="1" type="ORF">L3Q82_025040</name>
</gene>
<dbReference type="EMBL" id="CM041537">
    <property type="protein sequence ID" value="KAI3370262.1"/>
    <property type="molecule type" value="Genomic_DNA"/>
</dbReference>
<organism evidence="1 2">
    <name type="scientific">Scortum barcoo</name>
    <name type="common">barcoo grunter</name>
    <dbReference type="NCBI Taxonomy" id="214431"/>
    <lineage>
        <taxon>Eukaryota</taxon>
        <taxon>Metazoa</taxon>
        <taxon>Chordata</taxon>
        <taxon>Craniata</taxon>
        <taxon>Vertebrata</taxon>
        <taxon>Euteleostomi</taxon>
        <taxon>Actinopterygii</taxon>
        <taxon>Neopterygii</taxon>
        <taxon>Teleostei</taxon>
        <taxon>Neoteleostei</taxon>
        <taxon>Acanthomorphata</taxon>
        <taxon>Eupercaria</taxon>
        <taxon>Centrarchiformes</taxon>
        <taxon>Terapontoidei</taxon>
        <taxon>Terapontidae</taxon>
        <taxon>Scortum</taxon>
    </lineage>
</organism>
<dbReference type="Proteomes" id="UP000831701">
    <property type="component" value="Chromosome 7"/>
</dbReference>
<reference evidence="1" key="1">
    <citation type="submission" date="2022-04" db="EMBL/GenBank/DDBJ databases">
        <title>Jade perch genome.</title>
        <authorList>
            <person name="Chao B."/>
        </authorList>
    </citation>
    <scope>NUCLEOTIDE SEQUENCE</scope>
    <source>
        <strain evidence="1">CB-2022</strain>
    </source>
</reference>
<accession>A0ACB8WR08</accession>
<evidence type="ECO:0000313" key="1">
    <source>
        <dbReference type="EMBL" id="KAI3370262.1"/>
    </source>
</evidence>
<sequence>MDNASDYGSEDSRFDSWLARRFFPPVFYLIPMSSLLRKATATDFLQIREKRSSECFPGGCSTEISEAGELVEADVGYVYKIILGVKSHRSLISTLKCHHFTRSAIGPEGAGAASGNRRLQQTQAQVDEMWAILIAVILIIVVIIISEYEVCLSQQFMLLPMIKTISRI</sequence>
<comment type="caution">
    <text evidence="1">The sequence shown here is derived from an EMBL/GenBank/DDBJ whole genome shotgun (WGS) entry which is preliminary data.</text>
</comment>
<name>A0ACB8WR08_9TELE</name>
<protein>
    <submittedName>
        <fullName evidence="1">Uncharacterized protein</fullName>
    </submittedName>
</protein>
<evidence type="ECO:0000313" key="2">
    <source>
        <dbReference type="Proteomes" id="UP000831701"/>
    </source>
</evidence>